<accession>A0ABR0PVQ8</accession>
<protein>
    <submittedName>
        <fullName evidence="2">Uncharacterized protein</fullName>
    </submittedName>
</protein>
<evidence type="ECO:0000313" key="2">
    <source>
        <dbReference type="EMBL" id="KAK5831001.1"/>
    </source>
</evidence>
<evidence type="ECO:0000313" key="3">
    <source>
        <dbReference type="Proteomes" id="UP001358586"/>
    </source>
</evidence>
<feature type="region of interest" description="Disordered" evidence="1">
    <location>
        <begin position="1"/>
        <end position="25"/>
    </location>
</feature>
<dbReference type="PANTHER" id="PTHR33168">
    <property type="entry name" value="STRESS INDUCED PROTEIN-RELATED"/>
    <property type="match status" value="1"/>
</dbReference>
<comment type="caution">
    <text evidence="2">The sequence shown here is derived from an EMBL/GenBank/DDBJ whole genome shotgun (WGS) entry which is preliminary data.</text>
</comment>
<keyword evidence="3" id="KW-1185">Reference proteome</keyword>
<organism evidence="2 3">
    <name type="scientific">Gossypium arboreum</name>
    <name type="common">Tree cotton</name>
    <name type="synonym">Gossypium nanking</name>
    <dbReference type="NCBI Taxonomy" id="29729"/>
    <lineage>
        <taxon>Eukaryota</taxon>
        <taxon>Viridiplantae</taxon>
        <taxon>Streptophyta</taxon>
        <taxon>Embryophyta</taxon>
        <taxon>Tracheophyta</taxon>
        <taxon>Spermatophyta</taxon>
        <taxon>Magnoliopsida</taxon>
        <taxon>eudicotyledons</taxon>
        <taxon>Gunneridae</taxon>
        <taxon>Pentapetalae</taxon>
        <taxon>rosids</taxon>
        <taxon>malvids</taxon>
        <taxon>Malvales</taxon>
        <taxon>Malvaceae</taxon>
        <taxon>Malvoideae</taxon>
        <taxon>Gossypium</taxon>
    </lineage>
</organism>
<sequence length="145" mass="16467">MDGIVTAAKDDKRRKRGGDYKNRPRARGGLGSGGWDLICGCSGIQELRWRSNRYDRMLSISVSTTTSKVPRWRLLWRKLMREKKKVFACTSRTTSGVHNVSYDPHTYAQNFDQGLIPADPDEFSRSFSARFAVPSRVFDKTGFIG</sequence>
<name>A0ABR0PVQ8_GOSAR</name>
<evidence type="ECO:0000256" key="1">
    <source>
        <dbReference type="SAM" id="MobiDB-lite"/>
    </source>
</evidence>
<proteinExistence type="predicted"/>
<dbReference type="EMBL" id="JARKNE010000005">
    <property type="protein sequence ID" value="KAK5831001.1"/>
    <property type="molecule type" value="Genomic_DNA"/>
</dbReference>
<gene>
    <name evidence="2" type="ORF">PVK06_014796</name>
</gene>
<reference evidence="2 3" key="1">
    <citation type="submission" date="2023-03" db="EMBL/GenBank/DDBJ databases">
        <title>WGS of Gossypium arboreum.</title>
        <authorList>
            <person name="Yu D."/>
        </authorList>
    </citation>
    <scope>NUCLEOTIDE SEQUENCE [LARGE SCALE GENOMIC DNA]</scope>
    <source>
        <tissue evidence="2">Leaf</tissue>
    </source>
</reference>
<dbReference type="Proteomes" id="UP001358586">
    <property type="component" value="Chromosome 5"/>
</dbReference>